<dbReference type="Pfam" id="PF02463">
    <property type="entry name" value="SMC_N"/>
    <property type="match status" value="1"/>
</dbReference>
<feature type="region of interest" description="Disordered" evidence="6">
    <location>
        <begin position="158"/>
        <end position="177"/>
    </location>
</feature>
<accession>A0A914QC86</accession>
<name>A0A914QC86_9BILA</name>
<keyword evidence="8" id="KW-1185">Reference proteome</keyword>
<keyword evidence="2" id="KW-0132">Cell division</keyword>
<sequence>MNIFYNQKSADQRSRVAKKEVKFDEAKKAVQSIDRNFISLDKKVKNLEEIEAKKSQKRHSLLHECKIGEIEIPLKARTLQDVKIIEEKVYDFENINPQDLFQRQQTDNIITDYDVLEEKVKRLKSKIKIAKLNETFTKAGTEAQTNLSKISVPNLQASKRKEEVKSKEDETKEEYKNARKKSLKAEEAFEKFKNERYKLFSNFFEPVLQKIDEIYKLSRNESAQAFLGPENQKEPYLDGINLNCVASGKRFRPMNNLSGGEKTIAALALLFTIHSKNPSPFFVLDETDAALDNTNISKLTFN</sequence>
<keyword evidence="3" id="KW-0498">Mitosis</keyword>
<feature type="compositionally biased region" description="Basic and acidic residues" evidence="6">
    <location>
        <begin position="159"/>
        <end position="177"/>
    </location>
</feature>
<dbReference type="GO" id="GO:0005634">
    <property type="term" value="C:nucleus"/>
    <property type="evidence" value="ECO:0007669"/>
    <property type="project" value="UniProtKB-SubCell"/>
</dbReference>
<evidence type="ECO:0000256" key="1">
    <source>
        <dbReference type="ARBA" id="ARBA00004123"/>
    </source>
</evidence>
<reference evidence="9" key="1">
    <citation type="submission" date="2022-11" db="UniProtKB">
        <authorList>
            <consortium name="WormBaseParasite"/>
        </authorList>
    </citation>
    <scope>IDENTIFICATION</scope>
</reference>
<dbReference type="GO" id="GO:0051301">
    <property type="term" value="P:cell division"/>
    <property type="evidence" value="ECO:0007669"/>
    <property type="project" value="UniProtKB-KW"/>
</dbReference>
<dbReference type="InterPro" id="IPR003395">
    <property type="entry name" value="RecF/RecN/SMC_N"/>
</dbReference>
<dbReference type="GO" id="GO:0007062">
    <property type="term" value="P:sister chromatid cohesion"/>
    <property type="evidence" value="ECO:0007669"/>
    <property type="project" value="TreeGrafter"/>
</dbReference>
<evidence type="ECO:0000313" key="8">
    <source>
        <dbReference type="Proteomes" id="UP000887578"/>
    </source>
</evidence>
<protein>
    <submittedName>
        <fullName evidence="9">RecF/RecN/SMC N-terminal domain-containing protein</fullName>
    </submittedName>
</protein>
<evidence type="ECO:0000256" key="5">
    <source>
        <dbReference type="ARBA" id="ARBA00023306"/>
    </source>
</evidence>
<dbReference type="PANTHER" id="PTHR18937">
    <property type="entry name" value="STRUCTURAL MAINTENANCE OF CHROMOSOMES SMC FAMILY MEMBER"/>
    <property type="match status" value="1"/>
</dbReference>
<feature type="domain" description="RecF/RecN/SMC N-terminal" evidence="7">
    <location>
        <begin position="121"/>
        <end position="299"/>
    </location>
</feature>
<comment type="subcellular location">
    <subcellularLocation>
        <location evidence="1">Nucleus</location>
    </subcellularLocation>
</comment>
<dbReference type="SUPFAM" id="SSF52540">
    <property type="entry name" value="P-loop containing nucleoside triphosphate hydrolases"/>
    <property type="match status" value="1"/>
</dbReference>
<dbReference type="Proteomes" id="UP000887578">
    <property type="component" value="Unplaced"/>
</dbReference>
<dbReference type="AlphaFoldDB" id="A0A914QC86"/>
<dbReference type="WBParaSite" id="PDA_v2.g29302.t1">
    <property type="protein sequence ID" value="PDA_v2.g29302.t1"/>
    <property type="gene ID" value="PDA_v2.g29302"/>
</dbReference>
<dbReference type="Gene3D" id="3.40.50.300">
    <property type="entry name" value="P-loop containing nucleotide triphosphate hydrolases"/>
    <property type="match status" value="1"/>
</dbReference>
<keyword evidence="5" id="KW-0131">Cell cycle</keyword>
<dbReference type="GO" id="GO:0003677">
    <property type="term" value="F:DNA binding"/>
    <property type="evidence" value="ECO:0007669"/>
    <property type="project" value="TreeGrafter"/>
</dbReference>
<dbReference type="InterPro" id="IPR027417">
    <property type="entry name" value="P-loop_NTPase"/>
</dbReference>
<keyword evidence="4" id="KW-0539">Nucleus</keyword>
<evidence type="ECO:0000259" key="7">
    <source>
        <dbReference type="Pfam" id="PF02463"/>
    </source>
</evidence>
<organism evidence="8 9">
    <name type="scientific">Panagrolaimus davidi</name>
    <dbReference type="NCBI Taxonomy" id="227884"/>
    <lineage>
        <taxon>Eukaryota</taxon>
        <taxon>Metazoa</taxon>
        <taxon>Ecdysozoa</taxon>
        <taxon>Nematoda</taxon>
        <taxon>Chromadorea</taxon>
        <taxon>Rhabditida</taxon>
        <taxon>Tylenchina</taxon>
        <taxon>Panagrolaimomorpha</taxon>
        <taxon>Panagrolaimoidea</taxon>
        <taxon>Panagrolaimidae</taxon>
        <taxon>Panagrolaimus</taxon>
    </lineage>
</organism>
<dbReference type="PANTHER" id="PTHR18937:SF12">
    <property type="entry name" value="STRUCTURAL MAINTENANCE OF CHROMOSOMES PROTEIN"/>
    <property type="match status" value="1"/>
</dbReference>
<proteinExistence type="predicted"/>
<evidence type="ECO:0000256" key="4">
    <source>
        <dbReference type="ARBA" id="ARBA00023242"/>
    </source>
</evidence>
<evidence type="ECO:0000256" key="3">
    <source>
        <dbReference type="ARBA" id="ARBA00022776"/>
    </source>
</evidence>
<evidence type="ECO:0000256" key="6">
    <source>
        <dbReference type="SAM" id="MobiDB-lite"/>
    </source>
</evidence>
<dbReference type="GO" id="GO:0008278">
    <property type="term" value="C:cohesin complex"/>
    <property type="evidence" value="ECO:0007669"/>
    <property type="project" value="TreeGrafter"/>
</dbReference>
<evidence type="ECO:0000256" key="2">
    <source>
        <dbReference type="ARBA" id="ARBA00022618"/>
    </source>
</evidence>
<evidence type="ECO:0000313" key="9">
    <source>
        <dbReference type="WBParaSite" id="PDA_v2.g29302.t1"/>
    </source>
</evidence>